<keyword evidence="1" id="KW-0812">Transmembrane</keyword>
<geneLocation type="mitochondrion" evidence="3"/>
<dbReference type="InterPro" id="IPR008686">
    <property type="entry name" value="RNA_pol_mitovir"/>
</dbReference>
<evidence type="ECO:0000256" key="1">
    <source>
        <dbReference type="SAM" id="Phobius"/>
    </source>
</evidence>
<dbReference type="OrthoDB" id="1740550at2759"/>
<dbReference type="EMBL" id="VAHF01000263">
    <property type="protein sequence ID" value="TXG46225.1"/>
    <property type="molecule type" value="Genomic_DNA"/>
</dbReference>
<accession>A0A5C7GNY3</accession>
<dbReference type="AlphaFoldDB" id="A0A5C7GNY3"/>
<comment type="caution">
    <text evidence="2">The sequence shown here is derived from an EMBL/GenBank/DDBJ whole genome shotgun (WGS) entry which is preliminary data.</text>
</comment>
<keyword evidence="3" id="KW-0496">Mitochondrion</keyword>
<name>A0A5C7GNY3_9ROSI</name>
<evidence type="ECO:0000313" key="3">
    <source>
        <dbReference type="EMBL" id="TXG46725.1"/>
    </source>
</evidence>
<evidence type="ECO:0000313" key="4">
    <source>
        <dbReference type="Proteomes" id="UP000323000"/>
    </source>
</evidence>
<reference evidence="2" key="2">
    <citation type="submission" date="2019-05" db="EMBL/GenBank/DDBJ databases">
        <authorList>
            <person name="Zhang R."/>
        </authorList>
    </citation>
    <scope>NUCLEOTIDE SEQUENCE [LARGE SCALE GENOMIC DNA]</scope>
    <source>
        <strain evidence="2">Malutang-1-2009seedling</strain>
        <tissue evidence="2">Leaf</tissue>
    </source>
</reference>
<keyword evidence="1" id="KW-1133">Transmembrane helix</keyword>
<dbReference type="Proteomes" id="UP000323000">
    <property type="component" value="Mitochondrion MT"/>
</dbReference>
<keyword evidence="4" id="KW-1185">Reference proteome</keyword>
<dbReference type="PANTHER" id="PTHR34456:SF13">
    <property type="entry name" value="REVERSE TRANSCRIPTASE DOMAIN-CONTAINING PROTEIN"/>
    <property type="match status" value="1"/>
</dbReference>
<dbReference type="PANTHER" id="PTHR34456">
    <property type="entry name" value="MITOVIRUS RNA-DEPENDENT RNA POLYMERASE"/>
    <property type="match status" value="1"/>
</dbReference>
<dbReference type="EMBL" id="VAHF01000014">
    <property type="protein sequence ID" value="TXG46725.1"/>
    <property type="molecule type" value="Genomic_DNA"/>
</dbReference>
<protein>
    <submittedName>
        <fullName evidence="2">Uncharacterized protein</fullName>
    </submittedName>
</protein>
<sequence>MDRKKRAEIRDKEGKTYGNGLAVVIVSAWAVGAFLLESRLQSRIRDLVHSLPETEIDLPSSYWLPEEIPTDLIYVTGFNTRSEGLLNKQRNGSASHHIYIVPKATPGEYMYGKAASLWSADEGADPARSDQMMGPEEGQARLSKAWRQARPKSVSNQYPKLTSSIRVTQTTHRTNKVGGSSFSSKRKRVLISIGGCFGRDSNLISKETSTIHALDFISSFIPRDEMEAHLESTPHLPSSDGVKEKGAYSAQSMIGLCRFCPVYPMMERLTRRPPFIGYADFDQWNFVAFDLKSATDRWPLSVMHDLMACLFGPTLASSIVNGTLGLNTFHVCPPLLWCDEHNTGDILPGWSSTGILRLLDTVRAVSPLYYMGEQAIVFDLAYCLSNLDDGKDLRRLLLNHSGHISYLLSIGRGKLINPYLKGIIVDFLRKELRPKELRLVPEEFVFDGEREISERTVTLNWMKQWLKWLTWYYTVTMDPFVSIETLLDAPICATTWRRSDPNQFQFGLIWKCYDRGAGNWDKGYCPYVLDDKTVIQFDRWIYGGFRGTDFIMAPVDLPSTEGKRRTRP</sequence>
<gene>
    <name evidence="3" type="ORF">EZV62_027799</name>
    <name evidence="2" type="ORF">EZV62_028256</name>
</gene>
<feature type="transmembrane region" description="Helical" evidence="1">
    <location>
        <begin position="20"/>
        <end position="36"/>
    </location>
</feature>
<evidence type="ECO:0000313" key="2">
    <source>
        <dbReference type="EMBL" id="TXG46225.1"/>
    </source>
</evidence>
<reference evidence="4" key="1">
    <citation type="journal article" date="2019" name="Gigascience">
        <title>De novo genome assembly of the endangered Acer yangbiense, a plant species with extremely small populations endemic to Yunnan Province, China.</title>
        <authorList>
            <person name="Yang J."/>
            <person name="Wariss H.M."/>
            <person name="Tao L."/>
            <person name="Zhang R."/>
            <person name="Yun Q."/>
            <person name="Hollingsworth P."/>
            <person name="Dao Z."/>
            <person name="Luo G."/>
            <person name="Guo H."/>
            <person name="Ma Y."/>
            <person name="Sun W."/>
        </authorList>
    </citation>
    <scope>NUCLEOTIDE SEQUENCE [LARGE SCALE GENOMIC DNA]</scope>
    <source>
        <strain evidence="4">cv. Malutang</strain>
    </source>
</reference>
<proteinExistence type="predicted"/>
<organism evidence="2 4">
    <name type="scientific">Acer yangbiense</name>
    <dbReference type="NCBI Taxonomy" id="1000413"/>
    <lineage>
        <taxon>Eukaryota</taxon>
        <taxon>Viridiplantae</taxon>
        <taxon>Streptophyta</taxon>
        <taxon>Embryophyta</taxon>
        <taxon>Tracheophyta</taxon>
        <taxon>Spermatophyta</taxon>
        <taxon>Magnoliopsida</taxon>
        <taxon>eudicotyledons</taxon>
        <taxon>Gunneridae</taxon>
        <taxon>Pentapetalae</taxon>
        <taxon>rosids</taxon>
        <taxon>malvids</taxon>
        <taxon>Sapindales</taxon>
        <taxon>Sapindaceae</taxon>
        <taxon>Hippocastanoideae</taxon>
        <taxon>Acereae</taxon>
        <taxon>Acer</taxon>
    </lineage>
</organism>
<keyword evidence="1" id="KW-0472">Membrane</keyword>